<dbReference type="EMBL" id="JACWZY010000003">
    <property type="protein sequence ID" value="MBD2700121.1"/>
    <property type="molecule type" value="Genomic_DNA"/>
</dbReference>
<keyword evidence="2" id="KW-1185">Reference proteome</keyword>
<dbReference type="Proteomes" id="UP000598820">
    <property type="component" value="Unassembled WGS sequence"/>
</dbReference>
<comment type="caution">
    <text evidence="1">The sequence shown here is derived from an EMBL/GenBank/DDBJ whole genome shotgun (WGS) entry which is preliminary data.</text>
</comment>
<reference evidence="1" key="1">
    <citation type="submission" date="2020-09" db="EMBL/GenBank/DDBJ databases">
        <authorList>
            <person name="Kim M.K."/>
        </authorList>
    </citation>
    <scope>NUCLEOTIDE SEQUENCE</scope>
    <source>
        <strain evidence="1">BT702</strain>
    </source>
</reference>
<evidence type="ECO:0000313" key="1">
    <source>
        <dbReference type="EMBL" id="MBD2700121.1"/>
    </source>
</evidence>
<proteinExistence type="predicted"/>
<organism evidence="1 2">
    <name type="scientific">Spirosoma profusum</name>
    <dbReference type="NCBI Taxonomy" id="2771354"/>
    <lineage>
        <taxon>Bacteria</taxon>
        <taxon>Pseudomonadati</taxon>
        <taxon>Bacteroidota</taxon>
        <taxon>Cytophagia</taxon>
        <taxon>Cytophagales</taxon>
        <taxon>Cytophagaceae</taxon>
        <taxon>Spirosoma</taxon>
    </lineage>
</organism>
<accession>A0A927AQD2</accession>
<evidence type="ECO:0000313" key="2">
    <source>
        <dbReference type="Proteomes" id="UP000598820"/>
    </source>
</evidence>
<sequence>MKANIFTSKGNPPVSLEMITQAGFVKANFQQKQLPKRRPDYHDNYFIQYYWHASIFDLPIEQQLDQPWIEHRIWADKLKYDDVTEGRYGALRYSFRGLNDLHLFMRNFGYTYSIDGAAQPEENSLIS</sequence>
<dbReference type="RefSeq" id="WP_190885973.1">
    <property type="nucleotide sequence ID" value="NZ_JACWZY010000003.1"/>
</dbReference>
<name>A0A927AQD2_9BACT</name>
<dbReference type="AlphaFoldDB" id="A0A927AQD2"/>
<protein>
    <submittedName>
        <fullName evidence="1">Uncharacterized protein</fullName>
    </submittedName>
</protein>
<gene>
    <name evidence="1" type="ORF">IC229_05710</name>
</gene>